<dbReference type="Gene3D" id="2.60.40.3310">
    <property type="match status" value="1"/>
</dbReference>
<name>A0A379G6B0_9GAMM</name>
<keyword evidence="4" id="KW-0281">Fimbrium</keyword>
<comment type="subcellular location">
    <subcellularLocation>
        <location evidence="1">Fimbrium</location>
    </subcellularLocation>
</comment>
<dbReference type="Pfam" id="PF00419">
    <property type="entry name" value="Fimbrial"/>
    <property type="match status" value="1"/>
</dbReference>
<evidence type="ECO:0000256" key="1">
    <source>
        <dbReference type="ARBA" id="ARBA00004561"/>
    </source>
</evidence>
<proteinExistence type="inferred from homology"/>
<evidence type="ECO:0000259" key="6">
    <source>
        <dbReference type="Pfam" id="PF00419"/>
    </source>
</evidence>
<organism evidence="7 8">
    <name type="scientific">Providencia rustigianii</name>
    <dbReference type="NCBI Taxonomy" id="158850"/>
    <lineage>
        <taxon>Bacteria</taxon>
        <taxon>Pseudomonadati</taxon>
        <taxon>Pseudomonadota</taxon>
        <taxon>Gammaproteobacteria</taxon>
        <taxon>Enterobacterales</taxon>
        <taxon>Morganellaceae</taxon>
        <taxon>Providencia</taxon>
    </lineage>
</organism>
<dbReference type="GO" id="GO:0009289">
    <property type="term" value="C:pilus"/>
    <property type="evidence" value="ECO:0007669"/>
    <property type="project" value="UniProtKB-SubCell"/>
</dbReference>
<dbReference type="InterPro" id="IPR008966">
    <property type="entry name" value="Adhesion_dom_sf"/>
</dbReference>
<dbReference type="PANTHER" id="PTHR33420:SF3">
    <property type="entry name" value="FIMBRIAL SUBUNIT ELFA"/>
    <property type="match status" value="1"/>
</dbReference>
<dbReference type="InterPro" id="IPR000259">
    <property type="entry name" value="Adhesion_dom_fimbrial"/>
</dbReference>
<dbReference type="Gene3D" id="2.60.40.1090">
    <property type="entry name" value="Fimbrial-type adhesion domain"/>
    <property type="match status" value="1"/>
</dbReference>
<evidence type="ECO:0000313" key="8">
    <source>
        <dbReference type="Proteomes" id="UP000255129"/>
    </source>
</evidence>
<feature type="signal peptide" evidence="5">
    <location>
        <begin position="1"/>
        <end position="21"/>
    </location>
</feature>
<dbReference type="InterPro" id="IPR050263">
    <property type="entry name" value="Bact_Fimbrial_Adh_Pro"/>
</dbReference>
<evidence type="ECO:0000256" key="5">
    <source>
        <dbReference type="SAM" id="SignalP"/>
    </source>
</evidence>
<evidence type="ECO:0000256" key="2">
    <source>
        <dbReference type="ARBA" id="ARBA00006671"/>
    </source>
</evidence>
<dbReference type="AlphaFoldDB" id="A0A379G6B0"/>
<reference evidence="7 8" key="1">
    <citation type="submission" date="2018-06" db="EMBL/GenBank/DDBJ databases">
        <authorList>
            <consortium name="Pathogen Informatics"/>
            <person name="Doyle S."/>
        </authorList>
    </citation>
    <scope>NUCLEOTIDE SEQUENCE [LARGE SCALE GENOMIC DNA]</scope>
    <source>
        <strain evidence="7 8">NCTC12026</strain>
    </source>
</reference>
<dbReference type="Proteomes" id="UP000255129">
    <property type="component" value="Unassembled WGS sequence"/>
</dbReference>
<dbReference type="PANTHER" id="PTHR33420">
    <property type="entry name" value="FIMBRIAL SUBUNIT ELFA-RELATED"/>
    <property type="match status" value="1"/>
</dbReference>
<evidence type="ECO:0000313" key="7">
    <source>
        <dbReference type="EMBL" id="SUC36518.1"/>
    </source>
</evidence>
<dbReference type="OrthoDB" id="6458170at2"/>
<evidence type="ECO:0000256" key="4">
    <source>
        <dbReference type="ARBA" id="ARBA00023263"/>
    </source>
</evidence>
<feature type="domain" description="Fimbrial-type adhesion" evidence="6">
    <location>
        <begin position="193"/>
        <end position="339"/>
    </location>
</feature>
<sequence length="340" mass="37282">MNIKKIMTTISLMLCSIDALSAETFRVNLGELKVDNAAHKLPQTAILGNGWKTFDPSSNNELCTASHAGDFTFLPQTSAQTSGISFKDSSGEYPVFKTNIEGIGYVMGIRQQGTSRWYPVTGNNSPINGKEASSGLRLEARMLYVKTSAGSIEHKENESIQFQPVVVQCMGNLDWHNVVGEIQPIPTLVKWAQRTCEIKNANQNVNLGVHNLADIRALQVGQTFGYAQQSITIDCPSQLSVFYGIADNLHLANIDSNIIYLENNKEDPGFAVQIFESGNSTALRLGGDRSLSTSHLYSLVNTARSTQIITKTFDFKYIKTSNDVKATEGNAQVTVTLVYK</sequence>
<dbReference type="InterPro" id="IPR036937">
    <property type="entry name" value="Adhesion_dom_fimbrial_sf"/>
</dbReference>
<dbReference type="GO" id="GO:0043709">
    <property type="term" value="P:cell adhesion involved in single-species biofilm formation"/>
    <property type="evidence" value="ECO:0007669"/>
    <property type="project" value="TreeGrafter"/>
</dbReference>
<dbReference type="SUPFAM" id="SSF49401">
    <property type="entry name" value="Bacterial adhesins"/>
    <property type="match status" value="1"/>
</dbReference>
<comment type="similarity">
    <text evidence="2">Belongs to the fimbrial protein family.</text>
</comment>
<accession>A0A379G6B0</accession>
<gene>
    <name evidence="7" type="ORF">NCTC12026_02944</name>
</gene>
<evidence type="ECO:0000256" key="3">
    <source>
        <dbReference type="ARBA" id="ARBA00022729"/>
    </source>
</evidence>
<dbReference type="EMBL" id="UGUA01000002">
    <property type="protein sequence ID" value="SUC36518.1"/>
    <property type="molecule type" value="Genomic_DNA"/>
</dbReference>
<keyword evidence="3 5" id="KW-0732">Signal</keyword>
<feature type="chain" id="PRO_5016912700" description="Fimbrial-type adhesion domain-containing protein" evidence="5">
    <location>
        <begin position="22"/>
        <end position="340"/>
    </location>
</feature>
<protein>
    <recommendedName>
        <fullName evidence="6">Fimbrial-type adhesion domain-containing protein</fullName>
    </recommendedName>
</protein>